<dbReference type="Proteomes" id="UP001498398">
    <property type="component" value="Unassembled WGS sequence"/>
</dbReference>
<proteinExistence type="predicted"/>
<dbReference type="PANTHER" id="PTHR33104:SF2">
    <property type="entry name" value="CXC3 LIKE CYSTEINE CLUSTER DOMAIN-CONTAINING PROTEIN"/>
    <property type="match status" value="1"/>
</dbReference>
<feature type="compositionally biased region" description="Acidic residues" evidence="1">
    <location>
        <begin position="640"/>
        <end position="674"/>
    </location>
</feature>
<reference evidence="2 3" key="1">
    <citation type="submission" date="2024-01" db="EMBL/GenBank/DDBJ databases">
        <title>A draft genome for the cacao thread blight pathogen Marasmiellus scandens.</title>
        <authorList>
            <person name="Baruah I.K."/>
            <person name="Leung J."/>
            <person name="Bukari Y."/>
            <person name="Amoako-Attah I."/>
            <person name="Meinhardt L.W."/>
            <person name="Bailey B.A."/>
            <person name="Cohen S.P."/>
        </authorList>
    </citation>
    <scope>NUCLEOTIDE SEQUENCE [LARGE SCALE GENOMIC DNA]</scope>
    <source>
        <strain evidence="2 3">GH-19</strain>
    </source>
</reference>
<dbReference type="PANTHER" id="PTHR33104">
    <property type="entry name" value="SI:DKEY-29D5.2"/>
    <property type="match status" value="1"/>
</dbReference>
<evidence type="ECO:0000256" key="1">
    <source>
        <dbReference type="SAM" id="MobiDB-lite"/>
    </source>
</evidence>
<sequence>MDYAFASLLRHHDARLTKVQSYDIVCQWCRKIVQRLKLLPPMLRLNLVLHIIYFVVPKLHIYGHQILCQLLFSLNWLWGAGRTDGEGIERPWAHMGPVATSTRDMGPGSRHDTMDDHWGHWNWVKLVGLGNLLLKRLLNALSELIIHQRALKEFTEQQGDICMTWEKMVKEWEGELSLHPDERQKKNPYEIPNAGMSESEVRLQLMTAEAAQEAAGAPSVHNVSPTVFVSQGLDLEEQQRHLRLDLAKNRFETANQKTTLLQRRMKLLRAIGRFRSMQATYMPAALRIIEKADPKQEHAEQVQLYLPSDLPPAHRSEGCHPGLVDIEQKLREAQLRNALNELRNHLHMKSRLLTYRKSNVAHQGMVRRSQALFLRNEKHIDNAKLKYQAAWNAMYRLVGPDSVKWRKLLESDVRLMDDGDRAVGVARKKKSKKEGETVEGGILDSEEEEVEVEVIGTDEAALQDRAMREVLRGQTKKLKDARKKVGEGKRLPPSWIWTQGGTGDLVDNKVLEEGIRVEWCKAYSRAKRWEEEVVLLKEEMRRCLVTLEYNARLWEDRREYQGALADGKTSWKEEWRISNEYGGPLERGSDQFHQEGVRAYAERQADLYRGLRKKFESLWIGVSDSEDAAESSGTNSKVQEDEDPDDDEEYEGTDEEVEREVEYLAEEDAEEDFD</sequence>
<organism evidence="2 3">
    <name type="scientific">Marasmiellus scandens</name>
    <dbReference type="NCBI Taxonomy" id="2682957"/>
    <lineage>
        <taxon>Eukaryota</taxon>
        <taxon>Fungi</taxon>
        <taxon>Dikarya</taxon>
        <taxon>Basidiomycota</taxon>
        <taxon>Agaricomycotina</taxon>
        <taxon>Agaricomycetes</taxon>
        <taxon>Agaricomycetidae</taxon>
        <taxon>Agaricales</taxon>
        <taxon>Marasmiineae</taxon>
        <taxon>Omphalotaceae</taxon>
        <taxon>Marasmiellus</taxon>
    </lineage>
</organism>
<dbReference type="Pfam" id="PF18758">
    <property type="entry name" value="KDZ"/>
    <property type="match status" value="1"/>
</dbReference>
<evidence type="ECO:0000313" key="3">
    <source>
        <dbReference type="Proteomes" id="UP001498398"/>
    </source>
</evidence>
<protein>
    <submittedName>
        <fullName evidence="2">Uncharacterized protein</fullName>
    </submittedName>
</protein>
<comment type="caution">
    <text evidence="2">The sequence shown here is derived from an EMBL/GenBank/DDBJ whole genome shotgun (WGS) entry which is preliminary data.</text>
</comment>
<name>A0ABR1JL37_9AGAR</name>
<accession>A0ABR1JL37</accession>
<gene>
    <name evidence="2" type="ORF">VKT23_008435</name>
</gene>
<dbReference type="InterPro" id="IPR040521">
    <property type="entry name" value="KDZ"/>
</dbReference>
<dbReference type="EMBL" id="JBANRG010000013">
    <property type="protein sequence ID" value="KAK7461260.1"/>
    <property type="molecule type" value="Genomic_DNA"/>
</dbReference>
<evidence type="ECO:0000313" key="2">
    <source>
        <dbReference type="EMBL" id="KAK7461260.1"/>
    </source>
</evidence>
<feature type="region of interest" description="Disordered" evidence="1">
    <location>
        <begin position="624"/>
        <end position="674"/>
    </location>
</feature>
<keyword evidence="3" id="KW-1185">Reference proteome</keyword>